<name>A0A5B2VAS5_9HYPH</name>
<feature type="signal peptide" evidence="2">
    <location>
        <begin position="1"/>
        <end position="20"/>
    </location>
</feature>
<dbReference type="OrthoDB" id="7932650at2"/>
<protein>
    <submittedName>
        <fullName evidence="3">Uncharacterized protein</fullName>
    </submittedName>
</protein>
<sequence>MPHRTLALLILLAVPQPTDAACRALRAESDVTGIRLADEESTARVLGPPSELRSEQPVDGDGRDSGFPFVRIRSRDGTHEAKLFTHHGGTLGAYSEIEVGPADPDATAVPTMPGVALATERGVRLGMRRADVVRLLGPCFRREQGSHGEAVIAYAITDPGHPLLKRSGSPSYFARYAFKAGRLVRFRFGFEPV</sequence>
<keyword evidence="4" id="KW-1185">Reference proteome</keyword>
<feature type="region of interest" description="Disordered" evidence="1">
    <location>
        <begin position="40"/>
        <end position="66"/>
    </location>
</feature>
<dbReference type="Proteomes" id="UP000323142">
    <property type="component" value="Unassembled WGS sequence"/>
</dbReference>
<proteinExistence type="predicted"/>
<organism evidence="3 4">
    <name type="scientific">Salinarimonas soli</name>
    <dbReference type="NCBI Taxonomy" id="1638099"/>
    <lineage>
        <taxon>Bacteria</taxon>
        <taxon>Pseudomonadati</taxon>
        <taxon>Pseudomonadota</taxon>
        <taxon>Alphaproteobacteria</taxon>
        <taxon>Hyphomicrobiales</taxon>
        <taxon>Salinarimonadaceae</taxon>
        <taxon>Salinarimonas</taxon>
    </lineage>
</organism>
<gene>
    <name evidence="3" type="ORF">F0L46_18780</name>
</gene>
<evidence type="ECO:0000256" key="2">
    <source>
        <dbReference type="SAM" id="SignalP"/>
    </source>
</evidence>
<dbReference type="RefSeq" id="WP_149820389.1">
    <property type="nucleotide sequence ID" value="NZ_VUOA01000034.1"/>
</dbReference>
<reference evidence="3 4" key="2">
    <citation type="submission" date="2019-09" db="EMBL/GenBank/DDBJ databases">
        <authorList>
            <person name="Jin C."/>
        </authorList>
    </citation>
    <scope>NUCLEOTIDE SEQUENCE [LARGE SCALE GENOMIC DNA]</scope>
    <source>
        <strain evidence="3 4">BN140002</strain>
    </source>
</reference>
<dbReference type="EMBL" id="VUOA01000034">
    <property type="protein sequence ID" value="KAA2235550.1"/>
    <property type="molecule type" value="Genomic_DNA"/>
</dbReference>
<evidence type="ECO:0000313" key="4">
    <source>
        <dbReference type="Proteomes" id="UP000323142"/>
    </source>
</evidence>
<reference evidence="3 4" key="1">
    <citation type="submission" date="2019-09" db="EMBL/GenBank/DDBJ databases">
        <title>Salinarimonas rosea gen. nov., sp. nov., a new member of the a-2 subgroup of the Proteobacteria.</title>
        <authorList>
            <person name="Liu J."/>
        </authorList>
    </citation>
    <scope>NUCLEOTIDE SEQUENCE [LARGE SCALE GENOMIC DNA]</scope>
    <source>
        <strain evidence="3 4">BN140002</strain>
    </source>
</reference>
<evidence type="ECO:0000256" key="1">
    <source>
        <dbReference type="SAM" id="MobiDB-lite"/>
    </source>
</evidence>
<feature type="compositionally biased region" description="Basic and acidic residues" evidence="1">
    <location>
        <begin position="52"/>
        <end position="64"/>
    </location>
</feature>
<dbReference type="AlphaFoldDB" id="A0A5B2VAS5"/>
<evidence type="ECO:0000313" key="3">
    <source>
        <dbReference type="EMBL" id="KAA2235550.1"/>
    </source>
</evidence>
<comment type="caution">
    <text evidence="3">The sequence shown here is derived from an EMBL/GenBank/DDBJ whole genome shotgun (WGS) entry which is preliminary data.</text>
</comment>
<feature type="chain" id="PRO_5022720277" evidence="2">
    <location>
        <begin position="21"/>
        <end position="193"/>
    </location>
</feature>
<keyword evidence="2" id="KW-0732">Signal</keyword>
<accession>A0A5B2VAS5</accession>